<dbReference type="AlphaFoldDB" id="A0A1T2KTA1"/>
<dbReference type="PANTHER" id="PTHR35401:SF2">
    <property type="entry name" value="ABC-TYPE TRANSPORT SYSTEM"/>
    <property type="match status" value="1"/>
</dbReference>
<dbReference type="GO" id="GO:0006355">
    <property type="term" value="P:regulation of DNA-templated transcription"/>
    <property type="evidence" value="ECO:0007669"/>
    <property type="project" value="InterPro"/>
</dbReference>
<sequence length="95" mass="10601">MPKVLRYEMQWDEETYELAERAARASGLTSIKAYVTQLVKQHAPEALDAYSSIQLTNAQFDAFCEACDNPPAPTARLRKAAEALDQEGFVLNANH</sequence>
<evidence type="ECO:0000256" key="2">
    <source>
        <dbReference type="ARBA" id="ARBA00049988"/>
    </source>
</evidence>
<keyword evidence="4" id="KW-1185">Reference proteome</keyword>
<name>A0A1T2KTA1_9GAMM</name>
<proteinExistence type="inferred from homology"/>
<dbReference type="InterPro" id="IPR010985">
    <property type="entry name" value="Ribbon_hlx_hlx"/>
</dbReference>
<dbReference type="SUPFAM" id="SSF47598">
    <property type="entry name" value="Ribbon-helix-helix"/>
    <property type="match status" value="1"/>
</dbReference>
<comment type="similarity">
    <text evidence="2">Belongs to the TacA antitoxin family.</text>
</comment>
<dbReference type="InterPro" id="IPR014795">
    <property type="entry name" value="TacA_1-like"/>
</dbReference>
<dbReference type="RefSeq" id="WP_245832077.1">
    <property type="nucleotide sequence ID" value="NZ_MPRJ01000056.1"/>
</dbReference>
<dbReference type="Gene3D" id="1.20.5.780">
    <property type="entry name" value="Single helix bin"/>
    <property type="match status" value="1"/>
</dbReference>
<evidence type="ECO:0008006" key="5">
    <source>
        <dbReference type="Google" id="ProtNLM"/>
    </source>
</evidence>
<accession>A0A1T2KTA1</accession>
<gene>
    <name evidence="3" type="ORF">BOW51_08920</name>
</gene>
<dbReference type="Pfam" id="PF08681">
    <property type="entry name" value="TacA1"/>
    <property type="match status" value="1"/>
</dbReference>
<dbReference type="Proteomes" id="UP000190896">
    <property type="component" value="Unassembled WGS sequence"/>
</dbReference>
<dbReference type="PANTHER" id="PTHR35401">
    <property type="entry name" value="COPG FAMILY HELIX-TURN-HELIX PROTEIN-RELATED-RELATED"/>
    <property type="match status" value="1"/>
</dbReference>
<comment type="caution">
    <text evidence="3">The sequence shown here is derived from an EMBL/GenBank/DDBJ whole genome shotgun (WGS) entry which is preliminary data.</text>
</comment>
<evidence type="ECO:0000256" key="1">
    <source>
        <dbReference type="ARBA" id="ARBA00022649"/>
    </source>
</evidence>
<evidence type="ECO:0000313" key="4">
    <source>
        <dbReference type="Proteomes" id="UP000190896"/>
    </source>
</evidence>
<protein>
    <recommendedName>
        <fullName evidence="5">DUF1778 domain-containing protein</fullName>
    </recommendedName>
</protein>
<keyword evidence="1" id="KW-1277">Toxin-antitoxin system</keyword>
<dbReference type="EMBL" id="MPRJ01000056">
    <property type="protein sequence ID" value="OOZ36075.1"/>
    <property type="molecule type" value="Genomic_DNA"/>
</dbReference>
<organism evidence="3 4">
    <name type="scientific">Solemya velesiana gill symbiont</name>
    <dbReference type="NCBI Taxonomy" id="1918948"/>
    <lineage>
        <taxon>Bacteria</taxon>
        <taxon>Pseudomonadati</taxon>
        <taxon>Pseudomonadota</taxon>
        <taxon>Gammaproteobacteria</taxon>
        <taxon>sulfur-oxidizing symbionts</taxon>
    </lineage>
</organism>
<reference evidence="3 4" key="1">
    <citation type="submission" date="2016-11" db="EMBL/GenBank/DDBJ databases">
        <title>Mixed transmission modes and dynamic genome evolution in an obligate animal-bacterial symbiosis.</title>
        <authorList>
            <person name="Russell S.L."/>
            <person name="Corbett-Detig R.B."/>
            <person name="Cavanaugh C.M."/>
        </authorList>
    </citation>
    <scope>NUCLEOTIDE SEQUENCE [LARGE SCALE GENOMIC DNA]</scope>
    <source>
        <strain evidence="3">Se-Cadez</strain>
    </source>
</reference>
<evidence type="ECO:0000313" key="3">
    <source>
        <dbReference type="EMBL" id="OOZ36075.1"/>
    </source>
</evidence>